<dbReference type="OrthoDB" id="297496at2759"/>
<proteinExistence type="inferred from homology"/>
<keyword evidence="6 10" id="KW-0472">Membrane</keyword>
<evidence type="ECO:0000256" key="6">
    <source>
        <dbReference type="ARBA" id="ARBA00023136"/>
    </source>
</evidence>
<feature type="transmembrane region" description="Helical" evidence="10">
    <location>
        <begin position="140"/>
        <end position="161"/>
    </location>
</feature>
<keyword evidence="5 8" id="KW-0406">Ion transport</keyword>
<reference evidence="12" key="1">
    <citation type="submission" date="2021-11" db="EMBL/GenBank/DDBJ databases">
        <authorList>
            <person name="Schell T."/>
        </authorList>
    </citation>
    <scope>NUCLEOTIDE SEQUENCE</scope>
    <source>
        <strain evidence="12">M5</strain>
    </source>
</reference>
<dbReference type="SUPFAM" id="SSF81324">
    <property type="entry name" value="Voltage-gated potassium channels"/>
    <property type="match status" value="2"/>
</dbReference>
<feature type="transmembrane region" description="Helical" evidence="10">
    <location>
        <begin position="342"/>
        <end position="365"/>
    </location>
</feature>
<evidence type="ECO:0000256" key="5">
    <source>
        <dbReference type="ARBA" id="ARBA00023065"/>
    </source>
</evidence>
<evidence type="ECO:0000256" key="1">
    <source>
        <dbReference type="ARBA" id="ARBA00004141"/>
    </source>
</evidence>
<evidence type="ECO:0000256" key="3">
    <source>
        <dbReference type="ARBA" id="ARBA00022692"/>
    </source>
</evidence>
<sequence length="389" mass="44277">MHSTYVKMAMDRQRAELRNRKNRRLRTAMAFRNKLKDCCRKITAFFFTQIGVCGLIVGYTIVGAFMFIALEAEAKHPLTQEVIIRRRSCVDYLWNITHHLNVLNYDQWRQDVNRTVFEYQAQMVRHIRRGYDGTDENPLLMRWTIPAALMYCITIYTTIGYGNLTPRTAGGKFATVIYAMVGIPLMLLYMANVGEILATSFKFTYKKMCKCPKRRRRGQWTPELAATTATTTSPMNQQLTRDNHQRKKHGKTDPNFTVSVIPVEEPAADEDPNIDDPQTVSVTSCLVVMSSFVIGGAILFSVWEGWGYVDGSYFCFTSLLTIGFGDFVPGQTIAHSQDAVDSKLIICAVYLLLGMALLAMCFNLMQESVFMKIKRLGRRLGLLRDRVAS</sequence>
<dbReference type="InterPro" id="IPR003280">
    <property type="entry name" value="2pore_dom_K_chnl"/>
</dbReference>
<name>A0A8J2WEE5_9CRUS</name>
<feature type="domain" description="Potassium channel" evidence="11">
    <location>
        <begin position="140"/>
        <end position="197"/>
    </location>
</feature>
<gene>
    <name evidence="12" type="ORF">DGAL_LOCUS3883</name>
</gene>
<dbReference type="InterPro" id="IPR013099">
    <property type="entry name" value="K_chnl_dom"/>
</dbReference>
<dbReference type="Proteomes" id="UP000789390">
    <property type="component" value="Unassembled WGS sequence"/>
</dbReference>
<dbReference type="GO" id="GO:0022841">
    <property type="term" value="F:potassium ion leak channel activity"/>
    <property type="evidence" value="ECO:0007669"/>
    <property type="project" value="TreeGrafter"/>
</dbReference>
<feature type="domain" description="Potassium channel" evidence="11">
    <location>
        <begin position="289"/>
        <end position="368"/>
    </location>
</feature>
<evidence type="ECO:0000259" key="11">
    <source>
        <dbReference type="Pfam" id="PF07885"/>
    </source>
</evidence>
<dbReference type="Gene3D" id="1.10.287.70">
    <property type="match status" value="1"/>
</dbReference>
<comment type="subcellular location">
    <subcellularLocation>
        <location evidence="1">Membrane</location>
        <topology evidence="1">Multi-pass membrane protein</topology>
    </subcellularLocation>
</comment>
<feature type="transmembrane region" description="Helical" evidence="10">
    <location>
        <begin position="173"/>
        <end position="191"/>
    </location>
</feature>
<evidence type="ECO:0000256" key="9">
    <source>
        <dbReference type="SAM" id="MobiDB-lite"/>
    </source>
</evidence>
<dbReference type="GO" id="GO:0030322">
    <property type="term" value="P:stabilization of membrane potential"/>
    <property type="evidence" value="ECO:0007669"/>
    <property type="project" value="TreeGrafter"/>
</dbReference>
<dbReference type="PANTHER" id="PTHR11003:SF352">
    <property type="entry name" value="BCDNA.GH04802-RELATED"/>
    <property type="match status" value="1"/>
</dbReference>
<dbReference type="GO" id="GO:0015271">
    <property type="term" value="F:outward rectifier potassium channel activity"/>
    <property type="evidence" value="ECO:0007669"/>
    <property type="project" value="TreeGrafter"/>
</dbReference>
<keyword evidence="4 10" id="KW-1133">Transmembrane helix</keyword>
<keyword evidence="7 8" id="KW-0407">Ion channel</keyword>
<dbReference type="GO" id="GO:0005886">
    <property type="term" value="C:plasma membrane"/>
    <property type="evidence" value="ECO:0007669"/>
    <property type="project" value="TreeGrafter"/>
</dbReference>
<keyword evidence="3 8" id="KW-0812">Transmembrane</keyword>
<evidence type="ECO:0000256" key="10">
    <source>
        <dbReference type="SAM" id="Phobius"/>
    </source>
</evidence>
<accession>A0A8J2WEE5</accession>
<keyword evidence="2 8" id="KW-0813">Transport</keyword>
<evidence type="ECO:0000313" key="13">
    <source>
        <dbReference type="Proteomes" id="UP000789390"/>
    </source>
</evidence>
<dbReference type="AlphaFoldDB" id="A0A8J2WEE5"/>
<keyword evidence="13" id="KW-1185">Reference proteome</keyword>
<comment type="similarity">
    <text evidence="8">Belongs to the two pore domain potassium channel (TC 1.A.1.8) family.</text>
</comment>
<dbReference type="PRINTS" id="PR01333">
    <property type="entry name" value="2POREKCHANEL"/>
</dbReference>
<dbReference type="PANTHER" id="PTHR11003">
    <property type="entry name" value="POTASSIUM CHANNEL, SUBFAMILY K"/>
    <property type="match status" value="1"/>
</dbReference>
<feature type="region of interest" description="Disordered" evidence="9">
    <location>
        <begin position="220"/>
        <end position="252"/>
    </location>
</feature>
<evidence type="ECO:0000256" key="2">
    <source>
        <dbReference type="ARBA" id="ARBA00022448"/>
    </source>
</evidence>
<protein>
    <recommendedName>
        <fullName evidence="11">Potassium channel domain-containing protein</fullName>
    </recommendedName>
</protein>
<dbReference type="EMBL" id="CAKKLH010000059">
    <property type="protein sequence ID" value="CAH0101549.1"/>
    <property type="molecule type" value="Genomic_DNA"/>
</dbReference>
<feature type="transmembrane region" description="Helical" evidence="10">
    <location>
        <begin position="280"/>
        <end position="300"/>
    </location>
</feature>
<evidence type="ECO:0000256" key="8">
    <source>
        <dbReference type="RuleBase" id="RU003857"/>
    </source>
</evidence>
<organism evidence="12 13">
    <name type="scientific">Daphnia galeata</name>
    <dbReference type="NCBI Taxonomy" id="27404"/>
    <lineage>
        <taxon>Eukaryota</taxon>
        <taxon>Metazoa</taxon>
        <taxon>Ecdysozoa</taxon>
        <taxon>Arthropoda</taxon>
        <taxon>Crustacea</taxon>
        <taxon>Branchiopoda</taxon>
        <taxon>Diplostraca</taxon>
        <taxon>Cladocera</taxon>
        <taxon>Anomopoda</taxon>
        <taxon>Daphniidae</taxon>
        <taxon>Daphnia</taxon>
    </lineage>
</organism>
<feature type="transmembrane region" description="Helical" evidence="10">
    <location>
        <begin position="312"/>
        <end position="330"/>
    </location>
</feature>
<evidence type="ECO:0000256" key="4">
    <source>
        <dbReference type="ARBA" id="ARBA00022989"/>
    </source>
</evidence>
<dbReference type="Pfam" id="PF07885">
    <property type="entry name" value="Ion_trans_2"/>
    <property type="match status" value="2"/>
</dbReference>
<evidence type="ECO:0000313" key="12">
    <source>
        <dbReference type="EMBL" id="CAH0101549.1"/>
    </source>
</evidence>
<comment type="caution">
    <text evidence="12">The sequence shown here is derived from an EMBL/GenBank/DDBJ whole genome shotgun (WGS) entry which is preliminary data.</text>
</comment>
<evidence type="ECO:0000256" key="7">
    <source>
        <dbReference type="ARBA" id="ARBA00023303"/>
    </source>
</evidence>
<feature type="transmembrane region" description="Helical" evidence="10">
    <location>
        <begin position="42"/>
        <end position="70"/>
    </location>
</feature>